<dbReference type="Proteomes" id="UP001497457">
    <property type="component" value="Chromosome 5rd"/>
</dbReference>
<organism evidence="2 3">
    <name type="scientific">Urochloa decumbens</name>
    <dbReference type="NCBI Taxonomy" id="240449"/>
    <lineage>
        <taxon>Eukaryota</taxon>
        <taxon>Viridiplantae</taxon>
        <taxon>Streptophyta</taxon>
        <taxon>Embryophyta</taxon>
        <taxon>Tracheophyta</taxon>
        <taxon>Spermatophyta</taxon>
        <taxon>Magnoliopsida</taxon>
        <taxon>Liliopsida</taxon>
        <taxon>Poales</taxon>
        <taxon>Poaceae</taxon>
        <taxon>PACMAD clade</taxon>
        <taxon>Panicoideae</taxon>
        <taxon>Panicodae</taxon>
        <taxon>Paniceae</taxon>
        <taxon>Melinidinae</taxon>
        <taxon>Urochloa</taxon>
    </lineage>
</organism>
<dbReference type="Gene3D" id="2.170.150.80">
    <property type="entry name" value="NAC domain"/>
    <property type="match status" value="1"/>
</dbReference>
<gene>
    <name evidence="2" type="ORF">URODEC1_LOCUS102553</name>
</gene>
<sequence>MSHHPLTSFFDADLPLTSSHRHNTLGNPGDQSMSDLPLTSSHGHSTLGNPGDQSMDRSLLPAELLETDPFEFDASEYIDWSAVPELHGSGYDELPSVPEIRVDGVPSLGLAADAAARGEIGHPASGSSPGGALHVAVGDELPEPTGTGHASHVQMEGSTVISTATIGAVLEAGSLEDKDTDFRSLIVETQDEDPTLVIKHDPRARKFDIDTLFPIFRAAAIGSLTTKTYQEDAHLIRDLNTAFVASHGKFYGDRFVDPQDPPSVNSLRRDSYITRFLTRLEGDKDKSKEGYWKEKDVKVIRDPSARRNIIGLKRTLAYMNGSKRTHWLADEYVALDSLGDGAVQIREEMAVRTVYEEGRETAPPSKCSKTDAHSSGESYIWQYMTRVYVKGEGAGSTTAPSLLYAICHECDKALKCPPKFGNGNLNKHLERVHDICSPCKSQHVMTKGKGVVGASAVRV</sequence>
<evidence type="ECO:0008006" key="4">
    <source>
        <dbReference type="Google" id="ProtNLM"/>
    </source>
</evidence>
<feature type="region of interest" description="Disordered" evidence="1">
    <location>
        <begin position="20"/>
        <end position="56"/>
    </location>
</feature>
<evidence type="ECO:0000313" key="2">
    <source>
        <dbReference type="EMBL" id="CAL5070001.1"/>
    </source>
</evidence>
<feature type="compositionally biased region" description="Polar residues" evidence="1">
    <location>
        <begin position="24"/>
        <end position="52"/>
    </location>
</feature>
<dbReference type="EMBL" id="OZ075115">
    <property type="protein sequence ID" value="CAL5070001.1"/>
    <property type="molecule type" value="Genomic_DNA"/>
</dbReference>
<evidence type="ECO:0000313" key="3">
    <source>
        <dbReference type="Proteomes" id="UP001497457"/>
    </source>
</evidence>
<feature type="region of interest" description="Disordered" evidence="1">
    <location>
        <begin position="122"/>
        <end position="153"/>
    </location>
</feature>
<dbReference type="AlphaFoldDB" id="A0ABC9F6W7"/>
<name>A0ABC9F6W7_9POAL</name>
<evidence type="ECO:0000256" key="1">
    <source>
        <dbReference type="SAM" id="MobiDB-lite"/>
    </source>
</evidence>
<dbReference type="SUPFAM" id="SSF101941">
    <property type="entry name" value="NAC domain"/>
    <property type="match status" value="1"/>
</dbReference>
<dbReference type="InterPro" id="IPR036093">
    <property type="entry name" value="NAC_dom_sf"/>
</dbReference>
<reference evidence="2" key="1">
    <citation type="submission" date="2024-10" db="EMBL/GenBank/DDBJ databases">
        <authorList>
            <person name="Ryan C."/>
        </authorList>
    </citation>
    <scope>NUCLEOTIDE SEQUENCE [LARGE SCALE GENOMIC DNA]</scope>
</reference>
<protein>
    <recommendedName>
        <fullName evidence="4">C2H2-type domain-containing protein</fullName>
    </recommendedName>
</protein>
<keyword evidence="3" id="KW-1185">Reference proteome</keyword>
<proteinExistence type="predicted"/>
<accession>A0ABC9F6W7</accession>
<feature type="compositionally biased region" description="Low complexity" evidence="1">
    <location>
        <begin position="123"/>
        <end position="132"/>
    </location>
</feature>